<gene>
    <name evidence="1" type="ORF">GUITHDRAFT_107248</name>
</gene>
<dbReference type="GeneID" id="17303643"/>
<reference evidence="2" key="3">
    <citation type="submission" date="2016-03" db="UniProtKB">
        <authorList>
            <consortium name="EnsemblProtists"/>
        </authorList>
    </citation>
    <scope>IDENTIFICATION</scope>
</reference>
<dbReference type="KEGG" id="gtt:GUITHDRAFT_107248"/>
<accession>L1JEE1</accession>
<organism evidence="1">
    <name type="scientific">Guillardia theta (strain CCMP2712)</name>
    <name type="common">Cryptophyte</name>
    <dbReference type="NCBI Taxonomy" id="905079"/>
    <lineage>
        <taxon>Eukaryota</taxon>
        <taxon>Cryptophyceae</taxon>
        <taxon>Pyrenomonadales</taxon>
        <taxon>Geminigeraceae</taxon>
        <taxon>Guillardia</taxon>
    </lineage>
</organism>
<evidence type="ECO:0000313" key="2">
    <source>
        <dbReference type="EnsemblProtists" id="EKX46893"/>
    </source>
</evidence>
<keyword evidence="3" id="KW-1185">Reference proteome</keyword>
<sequence length="143" mass="16517">MDMLEDVERRNPWSTAQELLEMVDNGDLKLPYETVSNFRRLIKLHERSIDHERILEMTNQGLQLERCGRSCFDFMVRMIVTLKSNSALCRDIFLAKMREIDGICAMGLHSDIETVGLESHVLMNAQEVLHSENSTFVVKQGFV</sequence>
<dbReference type="EMBL" id="JH992992">
    <property type="protein sequence ID" value="EKX46893.1"/>
    <property type="molecule type" value="Genomic_DNA"/>
</dbReference>
<protein>
    <submittedName>
        <fullName evidence="1 2">Uncharacterized protein</fullName>
    </submittedName>
</protein>
<dbReference type="AlphaFoldDB" id="L1JEE1"/>
<name>L1JEE1_GUITC</name>
<evidence type="ECO:0000313" key="1">
    <source>
        <dbReference type="EMBL" id="EKX46893.1"/>
    </source>
</evidence>
<dbReference type="RefSeq" id="XP_005833873.1">
    <property type="nucleotide sequence ID" value="XM_005833816.1"/>
</dbReference>
<reference evidence="1 3" key="1">
    <citation type="journal article" date="2012" name="Nature">
        <title>Algal genomes reveal evolutionary mosaicism and the fate of nucleomorphs.</title>
        <authorList>
            <consortium name="DOE Joint Genome Institute"/>
            <person name="Curtis B.A."/>
            <person name="Tanifuji G."/>
            <person name="Burki F."/>
            <person name="Gruber A."/>
            <person name="Irimia M."/>
            <person name="Maruyama S."/>
            <person name="Arias M.C."/>
            <person name="Ball S.G."/>
            <person name="Gile G.H."/>
            <person name="Hirakawa Y."/>
            <person name="Hopkins J.F."/>
            <person name="Kuo A."/>
            <person name="Rensing S.A."/>
            <person name="Schmutz J."/>
            <person name="Symeonidi A."/>
            <person name="Elias M."/>
            <person name="Eveleigh R.J."/>
            <person name="Herman E.K."/>
            <person name="Klute M.J."/>
            <person name="Nakayama T."/>
            <person name="Obornik M."/>
            <person name="Reyes-Prieto A."/>
            <person name="Armbrust E.V."/>
            <person name="Aves S.J."/>
            <person name="Beiko R.G."/>
            <person name="Coutinho P."/>
            <person name="Dacks J.B."/>
            <person name="Durnford D.G."/>
            <person name="Fast N.M."/>
            <person name="Green B.R."/>
            <person name="Grisdale C.J."/>
            <person name="Hempel F."/>
            <person name="Henrissat B."/>
            <person name="Hoppner M.P."/>
            <person name="Ishida K."/>
            <person name="Kim E."/>
            <person name="Koreny L."/>
            <person name="Kroth P.G."/>
            <person name="Liu Y."/>
            <person name="Malik S.B."/>
            <person name="Maier U.G."/>
            <person name="McRose D."/>
            <person name="Mock T."/>
            <person name="Neilson J.A."/>
            <person name="Onodera N.T."/>
            <person name="Poole A.M."/>
            <person name="Pritham E.J."/>
            <person name="Richards T.A."/>
            <person name="Rocap G."/>
            <person name="Roy S.W."/>
            <person name="Sarai C."/>
            <person name="Schaack S."/>
            <person name="Shirato S."/>
            <person name="Slamovits C.H."/>
            <person name="Spencer D.F."/>
            <person name="Suzuki S."/>
            <person name="Worden A.Z."/>
            <person name="Zauner S."/>
            <person name="Barry K."/>
            <person name="Bell C."/>
            <person name="Bharti A.K."/>
            <person name="Crow J.A."/>
            <person name="Grimwood J."/>
            <person name="Kramer R."/>
            <person name="Lindquist E."/>
            <person name="Lucas S."/>
            <person name="Salamov A."/>
            <person name="McFadden G.I."/>
            <person name="Lane C.E."/>
            <person name="Keeling P.J."/>
            <person name="Gray M.W."/>
            <person name="Grigoriev I.V."/>
            <person name="Archibald J.M."/>
        </authorList>
    </citation>
    <scope>NUCLEOTIDE SEQUENCE</scope>
    <source>
        <strain evidence="1 3">CCMP2712</strain>
    </source>
</reference>
<proteinExistence type="predicted"/>
<dbReference type="PaxDb" id="55529-EKX46893"/>
<dbReference type="HOGENOM" id="CLU_1809864_0_0_1"/>
<dbReference type="Proteomes" id="UP000011087">
    <property type="component" value="Unassembled WGS sequence"/>
</dbReference>
<dbReference type="EnsemblProtists" id="EKX46893">
    <property type="protein sequence ID" value="EKX46893"/>
    <property type="gene ID" value="GUITHDRAFT_107248"/>
</dbReference>
<evidence type="ECO:0000313" key="3">
    <source>
        <dbReference type="Proteomes" id="UP000011087"/>
    </source>
</evidence>
<reference evidence="3" key="2">
    <citation type="submission" date="2012-11" db="EMBL/GenBank/DDBJ databases">
        <authorList>
            <person name="Kuo A."/>
            <person name="Curtis B.A."/>
            <person name="Tanifuji G."/>
            <person name="Burki F."/>
            <person name="Gruber A."/>
            <person name="Irimia M."/>
            <person name="Maruyama S."/>
            <person name="Arias M.C."/>
            <person name="Ball S.G."/>
            <person name="Gile G.H."/>
            <person name="Hirakawa Y."/>
            <person name="Hopkins J.F."/>
            <person name="Rensing S.A."/>
            <person name="Schmutz J."/>
            <person name="Symeonidi A."/>
            <person name="Elias M."/>
            <person name="Eveleigh R.J."/>
            <person name="Herman E.K."/>
            <person name="Klute M.J."/>
            <person name="Nakayama T."/>
            <person name="Obornik M."/>
            <person name="Reyes-Prieto A."/>
            <person name="Armbrust E.V."/>
            <person name="Aves S.J."/>
            <person name="Beiko R.G."/>
            <person name="Coutinho P."/>
            <person name="Dacks J.B."/>
            <person name="Durnford D.G."/>
            <person name="Fast N.M."/>
            <person name="Green B.R."/>
            <person name="Grisdale C."/>
            <person name="Hempe F."/>
            <person name="Henrissat B."/>
            <person name="Hoppner M.P."/>
            <person name="Ishida K.-I."/>
            <person name="Kim E."/>
            <person name="Koreny L."/>
            <person name="Kroth P.G."/>
            <person name="Liu Y."/>
            <person name="Malik S.-B."/>
            <person name="Maier U.G."/>
            <person name="McRose D."/>
            <person name="Mock T."/>
            <person name="Neilson J.A."/>
            <person name="Onodera N.T."/>
            <person name="Poole A.M."/>
            <person name="Pritham E.J."/>
            <person name="Richards T.A."/>
            <person name="Rocap G."/>
            <person name="Roy S.W."/>
            <person name="Sarai C."/>
            <person name="Schaack S."/>
            <person name="Shirato S."/>
            <person name="Slamovits C.H."/>
            <person name="Spencer D.F."/>
            <person name="Suzuki S."/>
            <person name="Worden A.Z."/>
            <person name="Zauner S."/>
            <person name="Barry K."/>
            <person name="Bell C."/>
            <person name="Bharti A.K."/>
            <person name="Crow J.A."/>
            <person name="Grimwood J."/>
            <person name="Kramer R."/>
            <person name="Lindquist E."/>
            <person name="Lucas S."/>
            <person name="Salamov A."/>
            <person name="McFadden G.I."/>
            <person name="Lane C.E."/>
            <person name="Keeling P.J."/>
            <person name="Gray M.W."/>
            <person name="Grigoriev I.V."/>
            <person name="Archibald J.M."/>
        </authorList>
    </citation>
    <scope>NUCLEOTIDE SEQUENCE</scope>
    <source>
        <strain evidence="3">CCMP2712</strain>
    </source>
</reference>